<dbReference type="eggNOG" id="ENOG50328HD">
    <property type="taxonomic scope" value="Bacteria"/>
</dbReference>
<dbReference type="EMBL" id="HE804045">
    <property type="protein sequence ID" value="CCH32347.1"/>
    <property type="molecule type" value="Genomic_DNA"/>
</dbReference>
<accession>K0K424</accession>
<proteinExistence type="predicted"/>
<evidence type="ECO:0000313" key="2">
    <source>
        <dbReference type="EMBL" id="CCH32347.1"/>
    </source>
</evidence>
<feature type="chain" id="PRO_5003834064" evidence="1">
    <location>
        <begin position="36"/>
        <end position="119"/>
    </location>
</feature>
<keyword evidence="1" id="KW-0732">Signal</keyword>
<sequence length="119" mass="12571">MTSPSPRRPARLLSAALLTATTTALVVLGAGQAQATVLSRGANQAAADERCAAAYDGEADGNGVYADVVLADDRHFSVWDGNGSDGNWGPASCFDAQIARFRVCEDHSGCADWFWWPKP</sequence>
<evidence type="ECO:0000256" key="1">
    <source>
        <dbReference type="SAM" id="SignalP"/>
    </source>
</evidence>
<evidence type="ECO:0000313" key="3">
    <source>
        <dbReference type="Proteomes" id="UP000006281"/>
    </source>
</evidence>
<dbReference type="RefSeq" id="WP_015102459.1">
    <property type="nucleotide sequence ID" value="NC_019673.1"/>
</dbReference>
<dbReference type="Proteomes" id="UP000006281">
    <property type="component" value="Chromosome"/>
</dbReference>
<gene>
    <name evidence="2" type="ordered locus">BN6_50810</name>
</gene>
<dbReference type="OrthoDB" id="4258390at2"/>
<protein>
    <submittedName>
        <fullName evidence="2">Putative secreted protein</fullName>
    </submittedName>
</protein>
<name>K0K424_SACES</name>
<dbReference type="PATRIC" id="fig|1179773.3.peg.5105"/>
<keyword evidence="3" id="KW-1185">Reference proteome</keyword>
<dbReference type="AlphaFoldDB" id="K0K424"/>
<feature type="signal peptide" evidence="1">
    <location>
        <begin position="1"/>
        <end position="35"/>
    </location>
</feature>
<organism evidence="2 3">
    <name type="scientific">Saccharothrix espanaensis (strain ATCC 51144 / DSM 44229 / JCM 9112 / NBRC 15066 / NRRL 15764)</name>
    <dbReference type="NCBI Taxonomy" id="1179773"/>
    <lineage>
        <taxon>Bacteria</taxon>
        <taxon>Bacillati</taxon>
        <taxon>Actinomycetota</taxon>
        <taxon>Actinomycetes</taxon>
        <taxon>Pseudonocardiales</taxon>
        <taxon>Pseudonocardiaceae</taxon>
        <taxon>Saccharothrix</taxon>
    </lineage>
</organism>
<reference evidence="2 3" key="1">
    <citation type="journal article" date="2012" name="BMC Genomics">
        <title>Complete genome sequence of Saccharothrix espanaensis DSM 44229T and comparison to the other completely sequenced Pseudonocardiaceae.</title>
        <authorList>
            <person name="Strobel T."/>
            <person name="Al-Dilaimi A."/>
            <person name="Blom J."/>
            <person name="Gessner A."/>
            <person name="Kalinowski J."/>
            <person name="Luzhetska M."/>
            <person name="Puhler A."/>
            <person name="Szczepanowski R."/>
            <person name="Bechthold A."/>
            <person name="Ruckert C."/>
        </authorList>
    </citation>
    <scope>NUCLEOTIDE SEQUENCE [LARGE SCALE GENOMIC DNA]</scope>
    <source>
        <strain evidence="3">ATCC 51144 / DSM 44229 / JCM 9112 / NBRC 15066 / NRRL 15764</strain>
    </source>
</reference>
<dbReference type="KEGG" id="sesp:BN6_50810"/>
<dbReference type="HOGENOM" id="CLU_2059735_0_0_11"/>